<evidence type="ECO:0000313" key="2">
    <source>
        <dbReference type="Proteomes" id="UP000199421"/>
    </source>
</evidence>
<protein>
    <recommendedName>
        <fullName evidence="3">HD domain-containing protein</fullName>
    </recommendedName>
</protein>
<name>A0A1H7U4J9_OLID1</name>
<evidence type="ECO:0000313" key="1">
    <source>
        <dbReference type="EMBL" id="SEL91714.1"/>
    </source>
</evidence>
<dbReference type="STRING" id="407022.SAMN05661044_03726"/>
<reference evidence="2" key="1">
    <citation type="submission" date="2016-10" db="EMBL/GenBank/DDBJ databases">
        <authorList>
            <person name="Varghese N."/>
            <person name="Submissions S."/>
        </authorList>
    </citation>
    <scope>NUCLEOTIDE SEQUENCE [LARGE SCALE GENOMIC DNA]</scope>
    <source>
        <strain evidence="2">DSM 18733</strain>
    </source>
</reference>
<evidence type="ECO:0008006" key="3">
    <source>
        <dbReference type="Google" id="ProtNLM"/>
    </source>
</evidence>
<dbReference type="Gene3D" id="1.10.3210.10">
    <property type="entry name" value="Hypothetical protein af1432"/>
    <property type="match status" value="1"/>
</dbReference>
<accession>A0A1H7U4J9</accession>
<organism evidence="1 2">
    <name type="scientific">Olivibacter domesticus</name>
    <name type="common">Pseudosphingobacterium domesticum</name>
    <dbReference type="NCBI Taxonomy" id="407022"/>
    <lineage>
        <taxon>Bacteria</taxon>
        <taxon>Pseudomonadati</taxon>
        <taxon>Bacteroidota</taxon>
        <taxon>Sphingobacteriia</taxon>
        <taxon>Sphingobacteriales</taxon>
        <taxon>Sphingobacteriaceae</taxon>
        <taxon>Olivibacter</taxon>
    </lineage>
</organism>
<keyword evidence="2" id="KW-1185">Reference proteome</keyword>
<proteinExistence type="predicted"/>
<dbReference type="AlphaFoldDB" id="A0A1H7U4J9"/>
<sequence>MQLEQVTTFILDQLKHDLSPAFTYHQVDHTQDVIRAVRDIGLGEGISGNESIILSTAALFHDTGFLIAAENHEMHSCEIARKHLPHYSYTEGDIDQVCSLIMATKVPQKPKNRLEEIICDADLDYVGREDFFEISEKLYEEMVALGSVSSREHYMQLQLDFIRNHHYFTKTARTARNKIKEENLTKIKTNSEA</sequence>
<dbReference type="EMBL" id="FOAF01000005">
    <property type="protein sequence ID" value="SEL91714.1"/>
    <property type="molecule type" value="Genomic_DNA"/>
</dbReference>
<dbReference type="SUPFAM" id="SSF109604">
    <property type="entry name" value="HD-domain/PDEase-like"/>
    <property type="match status" value="1"/>
</dbReference>
<dbReference type="Proteomes" id="UP000199421">
    <property type="component" value="Unassembled WGS sequence"/>
</dbReference>
<gene>
    <name evidence="1" type="ORF">SAMN05661044_03726</name>
</gene>